<dbReference type="Pfam" id="PF00005">
    <property type="entry name" value="ABC_tran"/>
    <property type="match status" value="1"/>
</dbReference>
<evidence type="ECO:0000256" key="5">
    <source>
        <dbReference type="ARBA" id="ARBA00022840"/>
    </source>
</evidence>
<proteinExistence type="predicted"/>
<sequence>MLLDCTIDSDKRACPTAAAAVLLNLNPGFWDTSMTILLKVLVWYRGGVDEGTKAGWNDDPSRILDPSADCGSATPPPCLVLSEAKKEPEYLPAGVASVATHWNLSVIRSFYSLAASGSETEYTRFYLASQSFICEPGLVNPPPPKAKRHISTRENSCMKNTQLLIELWGIHICSDGQNQLQHFAEVATSPPLSFDMTRPKRYEVAPYRGEYESVAGRLSVNGGISYACQQPWLFASTIKQNILFGTNYDEERYLRVLRTCALLHDLQTLPGGDGFIVADRGVNLSKGQQNISAAHVGLVLSQAAILRKCLNLTLYNSIKIETEATSVERILEYTKQDQEHGDGILVEGWPQQGEIKFNNVSLSYDSDNYVLRNLNFTVKPQEIIGIVGRTAAGKSSILSTILRLHKFEGKIFIDGVDIATLPLETLRSNVSVISQEPALFTGTVRENIDLTGKYADAEIWNALKVVKLEMLFSSLDHRISTVDSNLSLGQKQLICLARSIIRNSKIVIMDEVTASVDQQTERMIHKIVIEEFACCTVILITHKFDYVLEYDKVMVLDNGSVVEFDRPSILLDNVNGLFYKMFKNPFKF</sequence>
<evidence type="ECO:0000259" key="8">
    <source>
        <dbReference type="PROSITE" id="PS50893"/>
    </source>
</evidence>
<keyword evidence="6" id="KW-1133">Transmembrane helix</keyword>
<keyword evidence="5" id="KW-0067">ATP-binding</keyword>
<dbReference type="GO" id="GO:0005524">
    <property type="term" value="F:ATP binding"/>
    <property type="evidence" value="ECO:0007669"/>
    <property type="project" value="UniProtKB-KW"/>
</dbReference>
<evidence type="ECO:0000313" key="10">
    <source>
        <dbReference type="Proteomes" id="UP000719412"/>
    </source>
</evidence>
<keyword evidence="3" id="KW-0812">Transmembrane</keyword>
<evidence type="ECO:0000313" key="9">
    <source>
        <dbReference type="EMBL" id="KAH0809696.1"/>
    </source>
</evidence>
<dbReference type="InterPro" id="IPR050173">
    <property type="entry name" value="ABC_transporter_C-like"/>
</dbReference>
<evidence type="ECO:0000256" key="7">
    <source>
        <dbReference type="ARBA" id="ARBA00023136"/>
    </source>
</evidence>
<comment type="subcellular location">
    <subcellularLocation>
        <location evidence="1">Membrane</location>
        <topology evidence="1">Multi-pass membrane protein</topology>
    </subcellularLocation>
</comment>
<evidence type="ECO:0000256" key="2">
    <source>
        <dbReference type="ARBA" id="ARBA00022448"/>
    </source>
</evidence>
<evidence type="ECO:0000256" key="4">
    <source>
        <dbReference type="ARBA" id="ARBA00022741"/>
    </source>
</evidence>
<dbReference type="CDD" id="cd03244">
    <property type="entry name" value="ABCC_MRP_domain2"/>
    <property type="match status" value="1"/>
</dbReference>
<dbReference type="InterPro" id="IPR017871">
    <property type="entry name" value="ABC_transporter-like_CS"/>
</dbReference>
<organism evidence="9 10">
    <name type="scientific">Tenebrio molitor</name>
    <name type="common">Yellow mealworm beetle</name>
    <dbReference type="NCBI Taxonomy" id="7067"/>
    <lineage>
        <taxon>Eukaryota</taxon>
        <taxon>Metazoa</taxon>
        <taxon>Ecdysozoa</taxon>
        <taxon>Arthropoda</taxon>
        <taxon>Hexapoda</taxon>
        <taxon>Insecta</taxon>
        <taxon>Pterygota</taxon>
        <taxon>Neoptera</taxon>
        <taxon>Endopterygota</taxon>
        <taxon>Coleoptera</taxon>
        <taxon>Polyphaga</taxon>
        <taxon>Cucujiformia</taxon>
        <taxon>Tenebrionidae</taxon>
        <taxon>Tenebrio</taxon>
    </lineage>
</organism>
<dbReference type="InterPro" id="IPR003439">
    <property type="entry name" value="ABC_transporter-like_ATP-bd"/>
</dbReference>
<dbReference type="PROSITE" id="PS50893">
    <property type="entry name" value="ABC_TRANSPORTER_2"/>
    <property type="match status" value="1"/>
</dbReference>
<reference evidence="9" key="2">
    <citation type="submission" date="2021-08" db="EMBL/GenBank/DDBJ databases">
        <authorList>
            <person name="Eriksson T."/>
        </authorList>
    </citation>
    <scope>NUCLEOTIDE SEQUENCE</scope>
    <source>
        <strain evidence="9">Stoneville</strain>
        <tissue evidence="9">Whole head</tissue>
    </source>
</reference>
<dbReference type="PANTHER" id="PTHR24223">
    <property type="entry name" value="ATP-BINDING CASSETTE SUB-FAMILY C"/>
    <property type="match status" value="1"/>
</dbReference>
<dbReference type="FunFam" id="3.40.50.300:FF:000163">
    <property type="entry name" value="Multidrug resistance-associated protein member 4"/>
    <property type="match status" value="1"/>
</dbReference>
<evidence type="ECO:0000256" key="1">
    <source>
        <dbReference type="ARBA" id="ARBA00004141"/>
    </source>
</evidence>
<dbReference type="GO" id="GO:0042626">
    <property type="term" value="F:ATPase-coupled transmembrane transporter activity"/>
    <property type="evidence" value="ECO:0007669"/>
    <property type="project" value="TreeGrafter"/>
</dbReference>
<dbReference type="PROSITE" id="PS00211">
    <property type="entry name" value="ABC_TRANSPORTER_1"/>
    <property type="match status" value="1"/>
</dbReference>
<dbReference type="Proteomes" id="UP000719412">
    <property type="component" value="Unassembled WGS sequence"/>
</dbReference>
<gene>
    <name evidence="9" type="ORF">GEV33_013093</name>
</gene>
<dbReference type="EMBL" id="JABDTM020027975">
    <property type="protein sequence ID" value="KAH0809696.1"/>
    <property type="molecule type" value="Genomic_DNA"/>
</dbReference>
<keyword evidence="4" id="KW-0547">Nucleotide-binding</keyword>
<dbReference type="Gene3D" id="3.40.50.300">
    <property type="entry name" value="P-loop containing nucleotide triphosphate hydrolases"/>
    <property type="match status" value="2"/>
</dbReference>
<keyword evidence="2" id="KW-0813">Transport</keyword>
<keyword evidence="10" id="KW-1185">Reference proteome</keyword>
<keyword evidence="7" id="KW-0472">Membrane</keyword>
<dbReference type="GO" id="GO:0016887">
    <property type="term" value="F:ATP hydrolysis activity"/>
    <property type="evidence" value="ECO:0007669"/>
    <property type="project" value="InterPro"/>
</dbReference>
<evidence type="ECO:0000256" key="6">
    <source>
        <dbReference type="ARBA" id="ARBA00022989"/>
    </source>
</evidence>
<dbReference type="SUPFAM" id="SSF52540">
    <property type="entry name" value="P-loop containing nucleoside triphosphate hydrolases"/>
    <property type="match status" value="2"/>
</dbReference>
<accession>A0A8J6H8C7</accession>
<dbReference type="InterPro" id="IPR003593">
    <property type="entry name" value="AAA+_ATPase"/>
</dbReference>
<dbReference type="PANTHER" id="PTHR24223:SF448">
    <property type="entry name" value="FI20146P1-RELATED"/>
    <property type="match status" value="1"/>
</dbReference>
<dbReference type="GO" id="GO:0016020">
    <property type="term" value="C:membrane"/>
    <property type="evidence" value="ECO:0007669"/>
    <property type="project" value="UniProtKB-SubCell"/>
</dbReference>
<name>A0A8J6H8C7_TENMO</name>
<dbReference type="SMART" id="SM00382">
    <property type="entry name" value="AAA"/>
    <property type="match status" value="1"/>
</dbReference>
<evidence type="ECO:0000256" key="3">
    <source>
        <dbReference type="ARBA" id="ARBA00022692"/>
    </source>
</evidence>
<comment type="caution">
    <text evidence="9">The sequence shown here is derived from an EMBL/GenBank/DDBJ whole genome shotgun (WGS) entry which is preliminary data.</text>
</comment>
<dbReference type="AlphaFoldDB" id="A0A8J6H8C7"/>
<feature type="domain" description="ABC transporter" evidence="8">
    <location>
        <begin position="355"/>
        <end position="583"/>
    </location>
</feature>
<dbReference type="InterPro" id="IPR027417">
    <property type="entry name" value="P-loop_NTPase"/>
</dbReference>
<protein>
    <recommendedName>
        <fullName evidence="8">ABC transporter domain-containing protein</fullName>
    </recommendedName>
</protein>
<reference evidence="9" key="1">
    <citation type="journal article" date="2020" name="J Insects Food Feed">
        <title>The yellow mealworm (Tenebrio molitor) genome: a resource for the emerging insects as food and feed industry.</title>
        <authorList>
            <person name="Eriksson T."/>
            <person name="Andere A."/>
            <person name="Kelstrup H."/>
            <person name="Emery V."/>
            <person name="Picard C."/>
        </authorList>
    </citation>
    <scope>NUCLEOTIDE SEQUENCE</scope>
    <source>
        <strain evidence="9">Stoneville</strain>
        <tissue evidence="9">Whole head</tissue>
    </source>
</reference>